<evidence type="ECO:0000256" key="6">
    <source>
        <dbReference type="ARBA" id="ARBA00022759"/>
    </source>
</evidence>
<evidence type="ECO:0000256" key="5">
    <source>
        <dbReference type="ARBA" id="ARBA00022747"/>
    </source>
</evidence>
<dbReference type="EC" id="3.1.21.3" evidence="10"/>
<gene>
    <name evidence="12" type="ORF">DC3_52620</name>
</gene>
<comment type="subunit">
    <text evidence="10">The type I restriction/modification system is composed of three polypeptides R, M and S.</text>
</comment>
<evidence type="ECO:0000313" key="13">
    <source>
        <dbReference type="Proteomes" id="UP000321306"/>
    </source>
</evidence>
<dbReference type="InterPro" id="IPR040980">
    <property type="entry name" value="SWI2_SNF2"/>
</dbReference>
<evidence type="ECO:0000256" key="8">
    <source>
        <dbReference type="ARBA" id="ARBA00022840"/>
    </source>
</evidence>
<evidence type="ECO:0000256" key="2">
    <source>
        <dbReference type="ARBA" id="ARBA00008598"/>
    </source>
</evidence>
<comment type="caution">
    <text evidence="12">The sequence shown here is derived from an EMBL/GenBank/DDBJ whole genome shotgun (WGS) entry which is preliminary data.</text>
</comment>
<keyword evidence="6" id="KW-0255">Endonuclease</keyword>
<feature type="domain" description="Helicase ATP-binding" evidence="11">
    <location>
        <begin position="291"/>
        <end position="475"/>
    </location>
</feature>
<dbReference type="EMBL" id="BJXB01000039">
    <property type="protein sequence ID" value="GEM49627.1"/>
    <property type="molecule type" value="Genomic_DNA"/>
</dbReference>
<evidence type="ECO:0000256" key="10">
    <source>
        <dbReference type="RuleBase" id="RU364115"/>
    </source>
</evidence>
<keyword evidence="7 10" id="KW-0378">Hydrolase</keyword>
<keyword evidence="12" id="KW-0347">Helicase</keyword>
<keyword evidence="5 10" id="KW-0680">Restriction system</keyword>
<keyword evidence="3" id="KW-0540">Nuclease</keyword>
<evidence type="ECO:0000256" key="7">
    <source>
        <dbReference type="ARBA" id="ARBA00022801"/>
    </source>
</evidence>
<dbReference type="Gene3D" id="3.90.1570.50">
    <property type="match status" value="1"/>
</dbReference>
<dbReference type="GO" id="GO:0003677">
    <property type="term" value="F:DNA binding"/>
    <property type="evidence" value="ECO:0007669"/>
    <property type="project" value="UniProtKB-KW"/>
</dbReference>
<dbReference type="CDD" id="cd18800">
    <property type="entry name" value="SF2_C_EcoR124I-like"/>
    <property type="match status" value="1"/>
</dbReference>
<protein>
    <recommendedName>
        <fullName evidence="10">Type I restriction enzyme endonuclease subunit</fullName>
        <shortName evidence="10">R protein</shortName>
        <ecNumber evidence="10">3.1.21.3</ecNumber>
    </recommendedName>
</protein>
<dbReference type="OrthoDB" id="9758243at2"/>
<dbReference type="GO" id="GO:0004386">
    <property type="term" value="F:helicase activity"/>
    <property type="evidence" value="ECO:0007669"/>
    <property type="project" value="UniProtKB-KW"/>
</dbReference>
<dbReference type="Pfam" id="PF11867">
    <property type="entry name" value="T1RH-like_C"/>
    <property type="match status" value="1"/>
</dbReference>
<dbReference type="PROSITE" id="PS51192">
    <property type="entry name" value="HELICASE_ATP_BIND_1"/>
    <property type="match status" value="1"/>
</dbReference>
<dbReference type="Proteomes" id="UP000321306">
    <property type="component" value="Unassembled WGS sequence"/>
</dbReference>
<dbReference type="InterPro" id="IPR007409">
    <property type="entry name" value="Restrct_endonuc_type1_HsdR_N"/>
</dbReference>
<keyword evidence="9 10" id="KW-0238">DNA-binding</keyword>
<comment type="similarity">
    <text evidence="2 10">Belongs to the HsdR family.</text>
</comment>
<dbReference type="Pfam" id="PF04313">
    <property type="entry name" value="HSDR_N"/>
    <property type="match status" value="1"/>
</dbReference>
<keyword evidence="4 10" id="KW-0547">Nucleotide-binding</keyword>
<dbReference type="PANTHER" id="PTHR30195">
    <property type="entry name" value="TYPE I SITE-SPECIFIC DEOXYRIBONUCLEASE PROTEIN SUBUNIT M AND R"/>
    <property type="match status" value="1"/>
</dbReference>
<sequence>MSINESIVELAAIEWFEALGYTFVPGETISPDSAHPERPSYGTVILEGRVKAALQRLNPQLPDITLTEAYNKLVRAQSQDTVTNNREFHRHLIEGIPVTYRDDAGQTRGAQAQIVDWENIEDADLLVVNQFTVIEKKHNRRPDLVVFLNGLPISVIELKNAVNEDTTIDEAYNQLQTYKKDIPSLFHFNELLIISDGLDARVGSLTADRERFMPWRTIAGEDLAPKSLPRLQVVIEGLFHRERLLDFLRYFIVFEDEAAQVNGVQVIRTVKKLAGYHQFHAVRTAVQSVVNASQNDGRGGVVWHTQGSGKSLTMVFFAGKVIQHPALQNPTLVVLTDRNDLDDQLYGTFARCQDNIRQSPQKAENRAQLRSLLSVASGGVVFTTIQKFSPENKGDEYPLLTDRRNIIVMADEAHRSQYGFEGRVSTTDTEAVIEYGYAKHMRDGIPNATFLGFTGTPVDANDRSTRAVFGDYISIYDIERAVDDGATVPIYYESRLAKLHLEDTVVDQVDEEVETITGDIDDQQALKAKRKWAQLEAMAGTPERLRLVALDLVNHYEERCQTLTGKAMIVCMSRRIAVDLYNEIIKLRPEWDSEDDEQGMLKVIMTGSAADPEAFRPHVRNKQRKERLANRFRDAKDPLKLVIVRDMWLTGFDVPSLHTMYIDKPMRGYGLMQAIARVNRVFKDKPGGLIVDYIGIATQLREAMIEYTQSGGKGNTSDDLSEAVEALKKYLEICQDYFFGFDYSKFVDGKPSERLTVLPAAQEFLLEKDRLATEEEARHNPELKKFRSPRKRFIDAVVGLSRAFALCGTDEYARSVVVEVAFFQAIKVALQKQLDAEREDQGKKTTTEVDHAIQQLVSKAIIADEVIDVFKAAGLKKPNIGVLSDEFLDEIKGMPYKNLAIETLRKLLEGEIRSRSRTNVVQSRQFSEMLKNALSSYHNRGLQTAEILQELLDMAKEFRESVNRGEQLGLTEDELAFYDALGVNDSAVKIMGDGQLKEIAQDIVKQIRQNITIDWTVKEMVRARMRTLVRRTLRKYGYPPDKQDGAITAILEQAERVAAQWV</sequence>
<accession>A0A511NAM9</accession>
<keyword evidence="13" id="KW-1185">Reference proteome</keyword>
<comment type="function">
    <text evidence="10">Subunit R is required for both nuclease and ATPase activities, but not for modification.</text>
</comment>
<dbReference type="CDD" id="cd22332">
    <property type="entry name" value="HsdR_N"/>
    <property type="match status" value="1"/>
</dbReference>
<dbReference type="Pfam" id="PF18766">
    <property type="entry name" value="SWI2_SNF2"/>
    <property type="match status" value="1"/>
</dbReference>
<dbReference type="RefSeq" id="WP_146890521.1">
    <property type="nucleotide sequence ID" value="NZ_BJXB01000039.1"/>
</dbReference>
<dbReference type="InterPro" id="IPR004473">
    <property type="entry name" value="Restrct_endonuc_typeI_HsdR"/>
</dbReference>
<dbReference type="GO" id="GO:0009035">
    <property type="term" value="F:type I site-specific deoxyribonuclease activity"/>
    <property type="evidence" value="ECO:0007669"/>
    <property type="project" value="UniProtKB-EC"/>
</dbReference>
<dbReference type="NCBIfam" id="TIGR00348">
    <property type="entry name" value="hsdR"/>
    <property type="match status" value="1"/>
</dbReference>
<proteinExistence type="inferred from homology"/>
<dbReference type="Gene3D" id="3.40.50.300">
    <property type="entry name" value="P-loop containing nucleotide triphosphate hydrolases"/>
    <property type="match status" value="3"/>
</dbReference>
<dbReference type="CDD" id="cd18030">
    <property type="entry name" value="DEXHc_RE_I_HsdR"/>
    <property type="match status" value="1"/>
</dbReference>
<dbReference type="InterPro" id="IPR051268">
    <property type="entry name" value="Type-I_R_enzyme_R_subunit"/>
</dbReference>
<name>A0A511NAM9_DEIC1</name>
<evidence type="ECO:0000313" key="12">
    <source>
        <dbReference type="EMBL" id="GEM49627.1"/>
    </source>
</evidence>
<dbReference type="InterPro" id="IPR021810">
    <property type="entry name" value="T1RH-like_C"/>
</dbReference>
<dbReference type="PANTHER" id="PTHR30195:SF15">
    <property type="entry name" value="TYPE I RESTRICTION ENZYME HINDI ENDONUCLEASE SUBUNIT"/>
    <property type="match status" value="1"/>
</dbReference>
<dbReference type="InterPro" id="IPR014001">
    <property type="entry name" value="Helicase_ATP-bd"/>
</dbReference>
<evidence type="ECO:0000259" key="11">
    <source>
        <dbReference type="PROSITE" id="PS51192"/>
    </source>
</evidence>
<dbReference type="Pfam" id="PF22679">
    <property type="entry name" value="T1R_D3-like"/>
    <property type="match status" value="1"/>
</dbReference>
<dbReference type="SMART" id="SM00487">
    <property type="entry name" value="DEXDc"/>
    <property type="match status" value="1"/>
</dbReference>
<dbReference type="InterPro" id="IPR027417">
    <property type="entry name" value="P-loop_NTPase"/>
</dbReference>
<comment type="catalytic activity">
    <reaction evidence="1 10">
        <text>Endonucleolytic cleavage of DNA to give random double-stranded fragments with terminal 5'-phosphates, ATP is simultaneously hydrolyzed.</text>
        <dbReference type="EC" id="3.1.21.3"/>
    </reaction>
</comment>
<reference evidence="12 13" key="1">
    <citation type="submission" date="2019-07" db="EMBL/GenBank/DDBJ databases">
        <title>Whole genome shotgun sequence of Deinococcus cellulosilyticus NBRC 106333.</title>
        <authorList>
            <person name="Hosoyama A."/>
            <person name="Uohara A."/>
            <person name="Ohji S."/>
            <person name="Ichikawa N."/>
        </authorList>
    </citation>
    <scope>NUCLEOTIDE SEQUENCE [LARGE SCALE GENOMIC DNA]</scope>
    <source>
        <strain evidence="12 13">NBRC 106333</strain>
    </source>
</reference>
<evidence type="ECO:0000256" key="9">
    <source>
        <dbReference type="ARBA" id="ARBA00023125"/>
    </source>
</evidence>
<dbReference type="SUPFAM" id="SSF52540">
    <property type="entry name" value="P-loop containing nucleoside triphosphate hydrolases"/>
    <property type="match status" value="2"/>
</dbReference>
<dbReference type="GO" id="GO:0005524">
    <property type="term" value="F:ATP binding"/>
    <property type="evidence" value="ECO:0007669"/>
    <property type="project" value="UniProtKB-KW"/>
</dbReference>
<organism evidence="12 13">
    <name type="scientific">Deinococcus cellulosilyticus (strain DSM 18568 / NBRC 106333 / KACC 11606 / 5516J-15)</name>
    <dbReference type="NCBI Taxonomy" id="1223518"/>
    <lineage>
        <taxon>Bacteria</taxon>
        <taxon>Thermotogati</taxon>
        <taxon>Deinococcota</taxon>
        <taxon>Deinococci</taxon>
        <taxon>Deinococcales</taxon>
        <taxon>Deinococcaceae</taxon>
        <taxon>Deinococcus</taxon>
    </lineage>
</organism>
<evidence type="ECO:0000256" key="4">
    <source>
        <dbReference type="ARBA" id="ARBA00022741"/>
    </source>
</evidence>
<dbReference type="AlphaFoldDB" id="A0A511NAM9"/>
<keyword evidence="8 10" id="KW-0067">ATP-binding</keyword>
<evidence type="ECO:0000256" key="1">
    <source>
        <dbReference type="ARBA" id="ARBA00000851"/>
    </source>
</evidence>
<dbReference type="InterPro" id="IPR055180">
    <property type="entry name" value="HsdR_RecA-like_helicase_dom_2"/>
</dbReference>
<evidence type="ECO:0000256" key="3">
    <source>
        <dbReference type="ARBA" id="ARBA00022722"/>
    </source>
</evidence>
<dbReference type="GO" id="GO:0009307">
    <property type="term" value="P:DNA restriction-modification system"/>
    <property type="evidence" value="ECO:0007669"/>
    <property type="project" value="UniProtKB-KW"/>
</dbReference>